<gene>
    <name evidence="2" type="ORF">ACFQXB_14630</name>
</gene>
<accession>A0ABW2UPF3</accession>
<dbReference type="EMBL" id="JBHTFQ010000008">
    <property type="protein sequence ID" value="MFC7705430.1"/>
    <property type="molecule type" value="Genomic_DNA"/>
</dbReference>
<protein>
    <submittedName>
        <fullName evidence="2">2Fe-2S iron-sulfur cluster-binding protein</fullName>
    </submittedName>
</protein>
<reference evidence="3" key="1">
    <citation type="journal article" date="2019" name="Int. J. Syst. Evol. Microbiol.">
        <title>The Global Catalogue of Microorganisms (GCM) 10K type strain sequencing project: providing services to taxonomists for standard genome sequencing and annotation.</title>
        <authorList>
            <consortium name="The Broad Institute Genomics Platform"/>
            <consortium name="The Broad Institute Genome Sequencing Center for Infectious Disease"/>
            <person name="Wu L."/>
            <person name="Ma J."/>
        </authorList>
    </citation>
    <scope>NUCLEOTIDE SEQUENCE [LARGE SCALE GENOMIC DNA]</scope>
    <source>
        <strain evidence="3">CGMCC 1.12750</strain>
    </source>
</reference>
<evidence type="ECO:0000256" key="1">
    <source>
        <dbReference type="ARBA" id="ARBA00023002"/>
    </source>
</evidence>
<evidence type="ECO:0000313" key="2">
    <source>
        <dbReference type="EMBL" id="MFC7705430.1"/>
    </source>
</evidence>
<evidence type="ECO:0000313" key="3">
    <source>
        <dbReference type="Proteomes" id="UP001596516"/>
    </source>
</evidence>
<dbReference type="InterPro" id="IPR042204">
    <property type="entry name" value="2Fe-2S-bd_N"/>
</dbReference>
<dbReference type="RefSeq" id="WP_377405347.1">
    <property type="nucleotide sequence ID" value="NZ_JBHTFQ010000008.1"/>
</dbReference>
<proteinExistence type="predicted"/>
<name>A0ABW2UPF3_9RHOB</name>
<dbReference type="InterPro" id="IPR036010">
    <property type="entry name" value="2Fe-2S_ferredoxin-like_sf"/>
</dbReference>
<dbReference type="Gene3D" id="3.10.20.440">
    <property type="entry name" value="2Fe-2S iron-sulphur cluster binding domain, sarcosine oxidase, alpha subunit, N-terminal domain"/>
    <property type="match status" value="1"/>
</dbReference>
<dbReference type="Proteomes" id="UP001596516">
    <property type="component" value="Unassembled WGS sequence"/>
</dbReference>
<sequence length="85" mass="8861">MGGVIFWQGQKVEFCGGESAASALARAGITQLGVTGTGQMRGVFCGIGQCQNCLVTFDGRTVEACLLTCRDGMVLQPQERASDDG</sequence>
<dbReference type="SUPFAM" id="SSF54292">
    <property type="entry name" value="2Fe-2S ferredoxin-like"/>
    <property type="match status" value="1"/>
</dbReference>
<dbReference type="Pfam" id="PF13510">
    <property type="entry name" value="Fer2_4"/>
    <property type="match status" value="1"/>
</dbReference>
<organism evidence="2 3">
    <name type="scientific">Plastorhodobacter daqingensis</name>
    <dbReference type="NCBI Taxonomy" id="1387281"/>
    <lineage>
        <taxon>Bacteria</taxon>
        <taxon>Pseudomonadati</taxon>
        <taxon>Pseudomonadota</taxon>
        <taxon>Alphaproteobacteria</taxon>
        <taxon>Rhodobacterales</taxon>
        <taxon>Paracoccaceae</taxon>
        <taxon>Plastorhodobacter</taxon>
    </lineage>
</organism>
<keyword evidence="1" id="KW-0560">Oxidoreductase</keyword>
<comment type="caution">
    <text evidence="2">The sequence shown here is derived from an EMBL/GenBank/DDBJ whole genome shotgun (WGS) entry which is preliminary data.</text>
</comment>
<keyword evidence="3" id="KW-1185">Reference proteome</keyword>